<dbReference type="AlphaFoldDB" id="A0A369I1X1"/>
<reference evidence="3 4" key="1">
    <citation type="submission" date="2018-07" db="EMBL/GenBank/DDBJ databases">
        <title>Genome analysis of Runella aurantiaca.</title>
        <authorList>
            <person name="Yang X."/>
        </authorList>
    </citation>
    <scope>NUCLEOTIDE SEQUENCE [LARGE SCALE GENOMIC DNA]</scope>
    <source>
        <strain evidence="3 4">YX9</strain>
    </source>
</reference>
<dbReference type="Pfam" id="PF01527">
    <property type="entry name" value="HTH_Tnp_1"/>
    <property type="match status" value="1"/>
</dbReference>
<dbReference type="PANTHER" id="PTHR46889:SF4">
    <property type="entry name" value="TRANSPOSASE INSO FOR INSERTION SEQUENCE ELEMENT IS911B-RELATED"/>
    <property type="match status" value="1"/>
</dbReference>
<dbReference type="GO" id="GO:0015074">
    <property type="term" value="P:DNA integration"/>
    <property type="evidence" value="ECO:0007669"/>
    <property type="project" value="InterPro"/>
</dbReference>
<dbReference type="GO" id="GO:0006313">
    <property type="term" value="P:DNA transposition"/>
    <property type="evidence" value="ECO:0007669"/>
    <property type="project" value="InterPro"/>
</dbReference>
<dbReference type="InterPro" id="IPR001584">
    <property type="entry name" value="Integrase_cat-core"/>
</dbReference>
<feature type="non-terminal residue" evidence="3">
    <location>
        <position position="1"/>
    </location>
</feature>
<evidence type="ECO:0000313" key="3">
    <source>
        <dbReference type="EMBL" id="RDB02245.1"/>
    </source>
</evidence>
<dbReference type="OrthoDB" id="9815231at2"/>
<dbReference type="Proteomes" id="UP000253141">
    <property type="component" value="Unassembled WGS sequence"/>
</dbReference>
<evidence type="ECO:0000313" key="4">
    <source>
        <dbReference type="Proteomes" id="UP000253141"/>
    </source>
</evidence>
<sequence length="448" mass="52346">NSSSSSERKPVLSIIKDIQRQTRRQYSVEEKIRIVLEGLQGEQSVAEICRREGLNPNVYYRWSKEFLEAGKKRLAGDTTREATAPEVHSMKSENEALKQLVAELSLENRLLKKSLKADDKPYHRMTQTEKMEIITLVEQSSDSIKTTLRELGINRSTFYGWYKQYLTHGYDGLALSPLRRQSGWNQLPPSQKSRIIELALEHPALSCRELACYIVDNEGWFVSESTIYRLLKKQGLITTPAYRLMEAADHFVNPTTAPNQLWQTDFTYFKVKQWGWYYLSTVLDDYSRFILSWEICPGMQATDVERTLQKALHVSGLPHEKRPRLLSDNGSAYVSHYLKGYLKQQGIEHVRSAPFHPMTQGKIERYHRSMKNILLLEHYFTPDELAGRIAEWVEYYNHQRYHESLNNLTPADVYYGRQQQRLEERKKIKNVTMLSRRKNYICQHVSTA</sequence>
<organism evidence="3 4">
    <name type="scientific">Runella aurantiaca</name>
    <dbReference type="NCBI Taxonomy" id="2282308"/>
    <lineage>
        <taxon>Bacteria</taxon>
        <taxon>Pseudomonadati</taxon>
        <taxon>Bacteroidota</taxon>
        <taxon>Cytophagia</taxon>
        <taxon>Cytophagales</taxon>
        <taxon>Spirosomataceae</taxon>
        <taxon>Runella</taxon>
    </lineage>
</organism>
<dbReference type="InterPro" id="IPR048020">
    <property type="entry name" value="Transpos_IS3"/>
</dbReference>
<dbReference type="EMBL" id="QPIW01000060">
    <property type="protein sequence ID" value="RDB02245.1"/>
    <property type="molecule type" value="Genomic_DNA"/>
</dbReference>
<dbReference type="InterPro" id="IPR036388">
    <property type="entry name" value="WH-like_DNA-bd_sf"/>
</dbReference>
<dbReference type="NCBIfam" id="NF033516">
    <property type="entry name" value="transpos_IS3"/>
    <property type="match status" value="1"/>
</dbReference>
<comment type="caution">
    <text evidence="3">The sequence shown here is derived from an EMBL/GenBank/DDBJ whole genome shotgun (WGS) entry which is preliminary data.</text>
</comment>
<dbReference type="PROSITE" id="PS50994">
    <property type="entry name" value="INTEGRASE"/>
    <property type="match status" value="1"/>
</dbReference>
<dbReference type="Gene3D" id="3.30.420.10">
    <property type="entry name" value="Ribonuclease H-like superfamily/Ribonuclease H"/>
    <property type="match status" value="1"/>
</dbReference>
<feature type="domain" description="Integrase catalytic" evidence="2">
    <location>
        <begin position="254"/>
        <end position="418"/>
    </location>
</feature>
<dbReference type="SUPFAM" id="SSF46689">
    <property type="entry name" value="Homeodomain-like"/>
    <property type="match status" value="1"/>
</dbReference>
<keyword evidence="1" id="KW-0175">Coiled coil</keyword>
<dbReference type="Gene3D" id="1.10.10.10">
    <property type="entry name" value="Winged helix-like DNA-binding domain superfamily/Winged helix DNA-binding domain"/>
    <property type="match status" value="2"/>
</dbReference>
<keyword evidence="4" id="KW-1185">Reference proteome</keyword>
<dbReference type="InterPro" id="IPR050900">
    <property type="entry name" value="Transposase_IS3/IS150/IS904"/>
</dbReference>
<dbReference type="PANTHER" id="PTHR46889">
    <property type="entry name" value="TRANSPOSASE INSF FOR INSERTION SEQUENCE IS3B-RELATED"/>
    <property type="match status" value="1"/>
</dbReference>
<dbReference type="InterPro" id="IPR010921">
    <property type="entry name" value="Trp_repressor/repl_initiator"/>
</dbReference>
<dbReference type="InterPro" id="IPR036397">
    <property type="entry name" value="RNaseH_sf"/>
</dbReference>
<dbReference type="InterPro" id="IPR012337">
    <property type="entry name" value="RNaseH-like_sf"/>
</dbReference>
<dbReference type="GO" id="GO:0043565">
    <property type="term" value="F:sequence-specific DNA binding"/>
    <property type="evidence" value="ECO:0007669"/>
    <property type="project" value="InterPro"/>
</dbReference>
<gene>
    <name evidence="3" type="ORF">DVG78_29845</name>
</gene>
<evidence type="ECO:0000259" key="2">
    <source>
        <dbReference type="PROSITE" id="PS50994"/>
    </source>
</evidence>
<protein>
    <submittedName>
        <fullName evidence="3">IS3 family transposase</fullName>
    </submittedName>
</protein>
<evidence type="ECO:0000256" key="1">
    <source>
        <dbReference type="SAM" id="Coils"/>
    </source>
</evidence>
<dbReference type="InterPro" id="IPR009057">
    <property type="entry name" value="Homeodomain-like_sf"/>
</dbReference>
<feature type="coiled-coil region" evidence="1">
    <location>
        <begin position="87"/>
        <end position="114"/>
    </location>
</feature>
<dbReference type="SUPFAM" id="SSF48295">
    <property type="entry name" value="TrpR-like"/>
    <property type="match status" value="1"/>
</dbReference>
<dbReference type="Pfam" id="PF00665">
    <property type="entry name" value="rve"/>
    <property type="match status" value="1"/>
</dbReference>
<dbReference type="InterPro" id="IPR002514">
    <property type="entry name" value="Transposase_8"/>
</dbReference>
<accession>A0A369I1X1</accession>
<name>A0A369I1X1_9BACT</name>
<dbReference type="GO" id="GO:0004803">
    <property type="term" value="F:transposase activity"/>
    <property type="evidence" value="ECO:0007669"/>
    <property type="project" value="InterPro"/>
</dbReference>
<dbReference type="SUPFAM" id="SSF53098">
    <property type="entry name" value="Ribonuclease H-like"/>
    <property type="match status" value="1"/>
</dbReference>
<dbReference type="Pfam" id="PF13565">
    <property type="entry name" value="HTH_32"/>
    <property type="match status" value="1"/>
</dbReference>
<proteinExistence type="predicted"/>